<comment type="similarity">
    <text evidence="1">Belongs to the glycosyl hydrolase 16 family.</text>
</comment>
<sequence length="382" mass="43222">MFKLILHTILISIFYPTVYCQLGTCQRPSVTTASGIAAPTGTIFPGDLIFDENFDGPTFTKWWTHESSLSGGANNNQFQWYQNNRSNSFVRDGNLHIRPTLLANDTGEAFLYNGTIDLNGAFPIGYCSIPVYDGCLRTGNNSIILNPIKSARIHSAYSFSFKYGRVVARVKVPLGDWLWPALWMEPRDNEYSSWPSSGEIDILETRGNKNYIKNGVNIGVQQVGSTLHWGPYPALNRYPLTHYTLNNADGWNADFHIYEVIWNTTSITFLIDHVVLGSVSPPDGGFWQLGNFSTNTANPWAAGTKMAPFDQEFYFIINVAVGGTSWFPDNYVNDGYQKPWKNYDGRASMTKFWNANNLWLPTWNMTTDNSHFQIDYIRVYAI</sequence>
<dbReference type="EnsemblMetazoa" id="XM_028281270.2">
    <property type="protein sequence ID" value="XP_028137071.2"/>
    <property type="gene ID" value="LOC114331642"/>
</dbReference>
<dbReference type="InterPro" id="IPR000757">
    <property type="entry name" value="Beta-glucanase-like"/>
</dbReference>
<keyword evidence="2" id="KW-0732">Signal</keyword>
<dbReference type="Gene3D" id="2.60.120.200">
    <property type="match status" value="1"/>
</dbReference>
<dbReference type="PANTHER" id="PTHR10963:SF55">
    <property type="entry name" value="GLYCOSIDE HYDROLASE FAMILY 16 PROTEIN"/>
    <property type="match status" value="1"/>
</dbReference>
<dbReference type="Pfam" id="PF00722">
    <property type="entry name" value="Glyco_hydro_16"/>
    <property type="match status" value="1"/>
</dbReference>
<reference evidence="4" key="1">
    <citation type="submission" date="2025-05" db="UniProtKB">
        <authorList>
            <consortium name="EnsemblMetazoa"/>
        </authorList>
    </citation>
    <scope>IDENTIFICATION</scope>
</reference>
<feature type="signal peptide" evidence="2">
    <location>
        <begin position="1"/>
        <end position="20"/>
    </location>
</feature>
<dbReference type="PROSITE" id="PS51762">
    <property type="entry name" value="GH16_2"/>
    <property type="match status" value="1"/>
</dbReference>
<feature type="chain" id="PRO_5045201144" description="GH16 domain-containing protein" evidence="2">
    <location>
        <begin position="21"/>
        <end position="382"/>
    </location>
</feature>
<organism evidence="4 5">
    <name type="scientific">Diabrotica virgifera virgifera</name>
    <name type="common">western corn rootworm</name>
    <dbReference type="NCBI Taxonomy" id="50390"/>
    <lineage>
        <taxon>Eukaryota</taxon>
        <taxon>Metazoa</taxon>
        <taxon>Ecdysozoa</taxon>
        <taxon>Arthropoda</taxon>
        <taxon>Hexapoda</taxon>
        <taxon>Insecta</taxon>
        <taxon>Pterygota</taxon>
        <taxon>Neoptera</taxon>
        <taxon>Endopterygota</taxon>
        <taxon>Coleoptera</taxon>
        <taxon>Polyphaga</taxon>
        <taxon>Cucujiformia</taxon>
        <taxon>Chrysomeloidea</taxon>
        <taxon>Chrysomelidae</taxon>
        <taxon>Galerucinae</taxon>
        <taxon>Diabroticina</taxon>
        <taxon>Diabroticites</taxon>
        <taxon>Diabrotica</taxon>
    </lineage>
</organism>
<keyword evidence="5" id="KW-1185">Reference proteome</keyword>
<dbReference type="InterPro" id="IPR050546">
    <property type="entry name" value="Glycosyl_Hydrlase_16"/>
</dbReference>
<evidence type="ECO:0000259" key="3">
    <source>
        <dbReference type="PROSITE" id="PS51762"/>
    </source>
</evidence>
<dbReference type="RefSeq" id="XP_028137071.2">
    <property type="nucleotide sequence ID" value="XM_028281270.2"/>
</dbReference>
<protein>
    <recommendedName>
        <fullName evidence="3">GH16 domain-containing protein</fullName>
    </recommendedName>
</protein>
<name>A0ABM5IN86_DIAVI</name>
<evidence type="ECO:0000256" key="2">
    <source>
        <dbReference type="SAM" id="SignalP"/>
    </source>
</evidence>
<evidence type="ECO:0000313" key="4">
    <source>
        <dbReference type="EnsemblMetazoa" id="XP_028137071.2"/>
    </source>
</evidence>
<dbReference type="SUPFAM" id="SSF49899">
    <property type="entry name" value="Concanavalin A-like lectins/glucanases"/>
    <property type="match status" value="1"/>
</dbReference>
<evidence type="ECO:0000313" key="5">
    <source>
        <dbReference type="Proteomes" id="UP001652700"/>
    </source>
</evidence>
<evidence type="ECO:0000256" key="1">
    <source>
        <dbReference type="ARBA" id="ARBA00006865"/>
    </source>
</evidence>
<dbReference type="PANTHER" id="PTHR10963">
    <property type="entry name" value="GLYCOSYL HYDROLASE-RELATED"/>
    <property type="match status" value="1"/>
</dbReference>
<dbReference type="Proteomes" id="UP001652700">
    <property type="component" value="Unplaced"/>
</dbReference>
<dbReference type="GeneID" id="114331642"/>
<feature type="domain" description="GH16" evidence="3">
    <location>
        <begin position="31"/>
        <end position="382"/>
    </location>
</feature>
<proteinExistence type="inferred from homology"/>
<dbReference type="InterPro" id="IPR013320">
    <property type="entry name" value="ConA-like_dom_sf"/>
</dbReference>
<accession>A0ABM5IN86</accession>